<comment type="caution">
    <text evidence="2">The sequence shown here is derived from an EMBL/GenBank/DDBJ whole genome shotgun (WGS) entry which is preliminary data.</text>
</comment>
<proteinExistence type="predicted"/>
<accession>A0A644YMZ2</accession>
<gene>
    <name evidence="2" type="ORF">SDC9_76417</name>
</gene>
<name>A0A644YMZ2_9ZZZZ</name>
<dbReference type="GO" id="GO:0005506">
    <property type="term" value="F:iron ion binding"/>
    <property type="evidence" value="ECO:0007669"/>
    <property type="project" value="InterPro"/>
</dbReference>
<dbReference type="CDD" id="cd00729">
    <property type="entry name" value="rubredoxin_SM"/>
    <property type="match status" value="1"/>
</dbReference>
<dbReference type="Gene3D" id="2.20.28.10">
    <property type="match status" value="1"/>
</dbReference>
<dbReference type="InterPro" id="IPR048574">
    <property type="entry name" value="RUBY_RBDX"/>
</dbReference>
<dbReference type="AlphaFoldDB" id="A0A644YMZ2"/>
<dbReference type="Pfam" id="PF21349">
    <property type="entry name" value="RUBY_RBDX"/>
    <property type="match status" value="1"/>
</dbReference>
<feature type="domain" description="Rubredoxin-like" evidence="1">
    <location>
        <begin position="117"/>
        <end position="151"/>
    </location>
</feature>
<protein>
    <recommendedName>
        <fullName evidence="1">Rubredoxin-like domain-containing protein</fullName>
    </recommendedName>
</protein>
<sequence length="156" mass="17525">MEDAMRELSAQELGALCSNLQKACSKQMRSEEAALFGELASFYDQRREALPKAEYRMLLQLINDDLGRAYAEANEQASAVKDRGALRALVWGEKVTKLLKSLLVRYEKQQAGLLENTKVWVCEICGFVYVGEQPPEICPICKVPSFKIHAVQKEAV</sequence>
<dbReference type="InterPro" id="IPR024934">
    <property type="entry name" value="Rubredoxin-like_dom"/>
</dbReference>
<reference evidence="2" key="1">
    <citation type="submission" date="2019-08" db="EMBL/GenBank/DDBJ databases">
        <authorList>
            <person name="Kucharzyk K."/>
            <person name="Murdoch R.W."/>
            <person name="Higgins S."/>
            <person name="Loffler F."/>
        </authorList>
    </citation>
    <scope>NUCLEOTIDE SEQUENCE</scope>
</reference>
<dbReference type="PROSITE" id="PS50903">
    <property type="entry name" value="RUBREDOXIN_LIKE"/>
    <property type="match status" value="1"/>
</dbReference>
<dbReference type="SUPFAM" id="SSF57802">
    <property type="entry name" value="Rubredoxin-like"/>
    <property type="match status" value="1"/>
</dbReference>
<evidence type="ECO:0000259" key="1">
    <source>
        <dbReference type="PROSITE" id="PS50903"/>
    </source>
</evidence>
<evidence type="ECO:0000313" key="2">
    <source>
        <dbReference type="EMBL" id="MPM29876.1"/>
    </source>
</evidence>
<dbReference type="EMBL" id="VSSQ01005630">
    <property type="protein sequence ID" value="MPM29876.1"/>
    <property type="molecule type" value="Genomic_DNA"/>
</dbReference>
<organism evidence="2">
    <name type="scientific">bioreactor metagenome</name>
    <dbReference type="NCBI Taxonomy" id="1076179"/>
    <lineage>
        <taxon>unclassified sequences</taxon>
        <taxon>metagenomes</taxon>
        <taxon>ecological metagenomes</taxon>
    </lineage>
</organism>